<sequence>MSKKQIIVETIWRSLVYLAISLVPFFMLSLIQTESITEYKKWEHTIDFVALLIISIGYCLTVKEIVFRPLYKKLGKDYRKPLIKINIIR</sequence>
<dbReference type="RefSeq" id="WP_068218950.1">
    <property type="nucleotide sequence ID" value="NZ_LRPC01000006.1"/>
</dbReference>
<dbReference type="AlphaFoldDB" id="A0A150XCI9"/>
<keyword evidence="1" id="KW-0812">Transmembrane</keyword>
<proteinExistence type="predicted"/>
<evidence type="ECO:0000313" key="2">
    <source>
        <dbReference type="EMBL" id="KYG76433.1"/>
    </source>
</evidence>
<reference evidence="2 3" key="1">
    <citation type="submission" date="2016-01" db="EMBL/GenBank/DDBJ databases">
        <title>Genome sequencing of Roseivirga spongicola UST030701-084.</title>
        <authorList>
            <person name="Selvaratnam C."/>
            <person name="Thevarajoo S."/>
            <person name="Goh K.M."/>
            <person name="Ee R."/>
            <person name="Chan K.-G."/>
            <person name="Chong C.S."/>
        </authorList>
    </citation>
    <scope>NUCLEOTIDE SEQUENCE [LARGE SCALE GENOMIC DNA]</scope>
    <source>
        <strain evidence="2 3">UST030701-084</strain>
    </source>
</reference>
<feature type="transmembrane region" description="Helical" evidence="1">
    <location>
        <begin position="12"/>
        <end position="31"/>
    </location>
</feature>
<name>A0A150XCI9_9BACT</name>
<keyword evidence="1" id="KW-1133">Transmembrane helix</keyword>
<keyword evidence="1" id="KW-0472">Membrane</keyword>
<comment type="caution">
    <text evidence="2">The sequence shown here is derived from an EMBL/GenBank/DDBJ whole genome shotgun (WGS) entry which is preliminary data.</text>
</comment>
<evidence type="ECO:0000313" key="3">
    <source>
        <dbReference type="Proteomes" id="UP000075606"/>
    </source>
</evidence>
<accession>A0A150XCI9</accession>
<organism evidence="2 3">
    <name type="scientific">Roseivirga spongicola</name>
    <dbReference type="NCBI Taxonomy" id="333140"/>
    <lineage>
        <taxon>Bacteria</taxon>
        <taxon>Pseudomonadati</taxon>
        <taxon>Bacteroidota</taxon>
        <taxon>Cytophagia</taxon>
        <taxon>Cytophagales</taxon>
        <taxon>Roseivirgaceae</taxon>
        <taxon>Roseivirga</taxon>
    </lineage>
</organism>
<gene>
    <name evidence="2" type="ORF">AWW68_19505</name>
</gene>
<dbReference type="STRING" id="333140.AWW68_19505"/>
<dbReference type="Proteomes" id="UP000075606">
    <property type="component" value="Unassembled WGS sequence"/>
</dbReference>
<protein>
    <submittedName>
        <fullName evidence="2">Uncharacterized protein</fullName>
    </submittedName>
</protein>
<feature type="transmembrane region" description="Helical" evidence="1">
    <location>
        <begin position="51"/>
        <end position="71"/>
    </location>
</feature>
<dbReference type="EMBL" id="LRPC01000006">
    <property type="protein sequence ID" value="KYG76433.1"/>
    <property type="molecule type" value="Genomic_DNA"/>
</dbReference>
<keyword evidence="3" id="KW-1185">Reference proteome</keyword>
<evidence type="ECO:0000256" key="1">
    <source>
        <dbReference type="SAM" id="Phobius"/>
    </source>
</evidence>